<evidence type="ECO:0008006" key="3">
    <source>
        <dbReference type="Google" id="ProtNLM"/>
    </source>
</evidence>
<reference evidence="1 2" key="1">
    <citation type="journal article" date="2020" name="Microorganisms">
        <title>Osmotic Adaptation and Compatible Solute Biosynthesis of Phototrophic Bacteria as Revealed from Genome Analyses.</title>
        <authorList>
            <person name="Imhoff J.F."/>
            <person name="Rahn T."/>
            <person name="Kunzel S."/>
            <person name="Keller A."/>
            <person name="Neulinger S.C."/>
        </authorList>
    </citation>
    <scope>NUCLEOTIDE SEQUENCE [LARGE SCALE GENOMIC DNA]</scope>
    <source>
        <strain evidence="1 2">DSM 9895</strain>
    </source>
</reference>
<dbReference type="Proteomes" id="UP001296873">
    <property type="component" value="Unassembled WGS sequence"/>
</dbReference>
<sequence length="349" mass="38157">MRPLTARVLAAPETVSNLGPDAWTDLILEARDTGLLGRLGARLVRHGLLDQVPDAPRRHLDGMARFAAKQHTDVMAEVRRIRDVFGAHGLPVVLMKGAAYVATDSPAAEGRTFEDIDLLVPEARIAEAEAALTAAGWTRPPLTPHDSRYYYEWMHQIPPMVHRERGSLVDVHHNIVPRTAAPRIDARDLLAHAKATPEPGVYALAETDLVIHSAAHLLNEGDFTNGLRDLSDLDLLLRRLLRADPDLVELRRRAKALGFGHPVSWALWLVQETCDTPVGADVPGPRGLVDRAMLASFRRAVLPGTNFAAASARAALYVRGHLLKMPVRLLVPHLLVKAARALGHDEAPG</sequence>
<dbReference type="InterPro" id="IPR039498">
    <property type="entry name" value="NTP_transf_5"/>
</dbReference>
<dbReference type="Pfam" id="PF14907">
    <property type="entry name" value="NTP_transf_5"/>
    <property type="match status" value="1"/>
</dbReference>
<proteinExistence type="predicted"/>
<gene>
    <name evidence="1" type="ORF">CKO28_13010</name>
</gene>
<protein>
    <recommendedName>
        <fullName evidence="3">Nucleotidyltransferase family protein</fullName>
    </recommendedName>
</protein>
<keyword evidence="2" id="KW-1185">Reference proteome</keyword>
<organism evidence="1 2">
    <name type="scientific">Rhodovibrio sodomensis</name>
    <dbReference type="NCBI Taxonomy" id="1088"/>
    <lineage>
        <taxon>Bacteria</taxon>
        <taxon>Pseudomonadati</taxon>
        <taxon>Pseudomonadota</taxon>
        <taxon>Alphaproteobacteria</taxon>
        <taxon>Rhodospirillales</taxon>
        <taxon>Rhodovibrionaceae</taxon>
        <taxon>Rhodovibrio</taxon>
    </lineage>
</organism>
<comment type="caution">
    <text evidence="1">The sequence shown here is derived from an EMBL/GenBank/DDBJ whole genome shotgun (WGS) entry which is preliminary data.</text>
</comment>
<accession>A0ABS1DG35</accession>
<dbReference type="EMBL" id="NRRL01000034">
    <property type="protein sequence ID" value="MBK1668951.1"/>
    <property type="molecule type" value="Genomic_DNA"/>
</dbReference>
<evidence type="ECO:0000313" key="1">
    <source>
        <dbReference type="EMBL" id="MBK1668951.1"/>
    </source>
</evidence>
<evidence type="ECO:0000313" key="2">
    <source>
        <dbReference type="Proteomes" id="UP001296873"/>
    </source>
</evidence>
<name>A0ABS1DG35_9PROT</name>